<dbReference type="Gene3D" id="3.40.50.720">
    <property type="entry name" value="NAD(P)-binding Rossmann-like Domain"/>
    <property type="match status" value="2"/>
</dbReference>
<dbReference type="STRING" id="1385511.GCA_000425225_03717"/>
<evidence type="ECO:0000313" key="5">
    <source>
        <dbReference type="Proteomes" id="UP000030403"/>
    </source>
</evidence>
<keyword evidence="2" id="KW-0520">NAD</keyword>
<accession>A0A0A5FVN6</accession>
<dbReference type="EMBL" id="AVPF01000072">
    <property type="protein sequence ID" value="KGX83974.1"/>
    <property type="molecule type" value="Genomic_DNA"/>
</dbReference>
<dbReference type="InterPro" id="IPR006140">
    <property type="entry name" value="D-isomer_DH_NAD-bd"/>
</dbReference>
<keyword evidence="1" id="KW-0560">Oxidoreductase</keyword>
<dbReference type="GO" id="GO:0016616">
    <property type="term" value="F:oxidoreductase activity, acting on the CH-OH group of donors, NAD or NADP as acceptor"/>
    <property type="evidence" value="ECO:0007669"/>
    <property type="project" value="InterPro"/>
</dbReference>
<feature type="domain" description="D-isomer specific 2-hydroxyacid dehydrogenase NAD-binding" evidence="3">
    <location>
        <begin position="106"/>
        <end position="280"/>
    </location>
</feature>
<dbReference type="SUPFAM" id="SSF52283">
    <property type="entry name" value="Formate/glycerate dehydrogenase catalytic domain-like"/>
    <property type="match status" value="1"/>
</dbReference>
<dbReference type="SUPFAM" id="SSF51735">
    <property type="entry name" value="NAD(P)-binding Rossmann-fold domains"/>
    <property type="match status" value="1"/>
</dbReference>
<dbReference type="RefSeq" id="WP_036843216.1">
    <property type="nucleotide sequence ID" value="NZ_AULJ01000054.1"/>
</dbReference>
<proteinExistence type="predicted"/>
<keyword evidence="5" id="KW-1185">Reference proteome</keyword>
<dbReference type="PANTHER" id="PTHR43333">
    <property type="entry name" value="2-HACID_DH_C DOMAIN-CONTAINING PROTEIN"/>
    <property type="match status" value="1"/>
</dbReference>
<sequence length="317" mass="36432">MLLITIEDLTSNQLAELQKQLPSNQKVCHVTTSLDKSSIDFEQVQIWITYGHDVTEEQLKRMPHLKWIQIFQAGVEHLPFEAIRSRKITLTNMRGIHGIPMAEYTLSMLFHLMGNVQRYQKNQTENIWDDLALFHEINGKTATIFGAGTIGTEIAKKLKAVGLTVFGVNTSGKLKEPFDEMYSLQDRLKVLQKSDFVILLMPVTPQTEHCISDKEFLEMRKEAHLINIGRGPLINDEALLRAVQQKQIKGAVLDVFDEEPLPKNHPFWDIDEILITPHVAAKSPRYLDRCIEQFAHNIHVFPRFKEMKFVVDTTKGY</sequence>
<organism evidence="4 5">
    <name type="scientific">Pontibacillus marinus BH030004 = DSM 16465</name>
    <dbReference type="NCBI Taxonomy" id="1385511"/>
    <lineage>
        <taxon>Bacteria</taxon>
        <taxon>Bacillati</taxon>
        <taxon>Bacillota</taxon>
        <taxon>Bacilli</taxon>
        <taxon>Bacillales</taxon>
        <taxon>Bacillaceae</taxon>
        <taxon>Pontibacillus</taxon>
    </lineage>
</organism>
<dbReference type="PANTHER" id="PTHR43333:SF1">
    <property type="entry name" value="D-ISOMER SPECIFIC 2-HYDROXYACID DEHYDROGENASE NAD-BINDING DOMAIN-CONTAINING PROTEIN"/>
    <property type="match status" value="1"/>
</dbReference>
<dbReference type="Pfam" id="PF02826">
    <property type="entry name" value="2-Hacid_dh_C"/>
    <property type="match status" value="1"/>
</dbReference>
<comment type="caution">
    <text evidence="4">The sequence shown here is derived from an EMBL/GenBank/DDBJ whole genome shotgun (WGS) entry which is preliminary data.</text>
</comment>
<dbReference type="eggNOG" id="COG0111">
    <property type="taxonomic scope" value="Bacteria"/>
</dbReference>
<evidence type="ECO:0000256" key="1">
    <source>
        <dbReference type="ARBA" id="ARBA00023002"/>
    </source>
</evidence>
<evidence type="ECO:0000259" key="3">
    <source>
        <dbReference type="Pfam" id="PF02826"/>
    </source>
</evidence>
<dbReference type="GO" id="GO:0051287">
    <property type="term" value="F:NAD binding"/>
    <property type="evidence" value="ECO:0007669"/>
    <property type="project" value="InterPro"/>
</dbReference>
<evidence type="ECO:0000313" key="4">
    <source>
        <dbReference type="EMBL" id="KGX83974.1"/>
    </source>
</evidence>
<evidence type="ECO:0000256" key="2">
    <source>
        <dbReference type="ARBA" id="ARBA00023027"/>
    </source>
</evidence>
<name>A0A0A5FVN6_9BACI</name>
<dbReference type="InterPro" id="IPR036291">
    <property type="entry name" value="NAD(P)-bd_dom_sf"/>
</dbReference>
<protein>
    <recommendedName>
        <fullName evidence="3">D-isomer specific 2-hydroxyacid dehydrogenase NAD-binding domain-containing protein</fullName>
    </recommendedName>
</protein>
<dbReference type="Proteomes" id="UP000030403">
    <property type="component" value="Unassembled WGS sequence"/>
</dbReference>
<dbReference type="CDD" id="cd05300">
    <property type="entry name" value="2-Hacid_dh_1"/>
    <property type="match status" value="1"/>
</dbReference>
<reference evidence="4 5" key="1">
    <citation type="submission" date="2013-08" db="EMBL/GenBank/DDBJ databases">
        <authorList>
            <person name="Huang J."/>
            <person name="Wang G."/>
        </authorList>
    </citation>
    <scope>NUCLEOTIDE SEQUENCE [LARGE SCALE GENOMIC DNA]</scope>
    <source>
        <strain evidence="4 5">BH030004</strain>
    </source>
</reference>
<dbReference type="AlphaFoldDB" id="A0A0A5FVN6"/>
<dbReference type="OrthoDB" id="9805416at2"/>
<gene>
    <name evidence="4" type="ORF">N783_20185</name>
</gene>